<dbReference type="GO" id="GO:0009425">
    <property type="term" value="C:bacterial-type flagellum basal body"/>
    <property type="evidence" value="ECO:0007669"/>
    <property type="project" value="UniProtKB-SubCell"/>
</dbReference>
<dbReference type="NCBIfam" id="TIGR01400">
    <property type="entry name" value="fliR"/>
    <property type="match status" value="1"/>
</dbReference>
<keyword evidence="8 10" id="KW-0975">Bacterial flagellum</keyword>
<feature type="region of interest" description="Disordered" evidence="11">
    <location>
        <begin position="259"/>
        <end position="284"/>
    </location>
</feature>
<evidence type="ECO:0000256" key="1">
    <source>
        <dbReference type="ARBA" id="ARBA00002578"/>
    </source>
</evidence>
<name>A0A845HXI8_9BURK</name>
<evidence type="ECO:0000256" key="10">
    <source>
        <dbReference type="RuleBase" id="RU362071"/>
    </source>
</evidence>
<dbReference type="Pfam" id="PF01311">
    <property type="entry name" value="Bac_export_1"/>
    <property type="match status" value="1"/>
</dbReference>
<dbReference type="GO" id="GO:0006605">
    <property type="term" value="P:protein targeting"/>
    <property type="evidence" value="ECO:0007669"/>
    <property type="project" value="UniProtKB-UniRule"/>
</dbReference>
<dbReference type="GO" id="GO:0044780">
    <property type="term" value="P:bacterial-type flagellum assembly"/>
    <property type="evidence" value="ECO:0007669"/>
    <property type="project" value="UniProtKB-UniRule"/>
</dbReference>
<comment type="similarity">
    <text evidence="2 10">Belongs to the FliR/MopE/SpaR family.</text>
</comment>
<keyword evidence="7 10" id="KW-0472">Membrane</keyword>
<reference evidence="12" key="1">
    <citation type="submission" date="2019-12" db="EMBL/GenBank/DDBJ databases">
        <title>Novel species isolated from a subtropical stream in China.</title>
        <authorList>
            <person name="Lu H."/>
        </authorList>
    </citation>
    <scope>NUCLEOTIDE SEQUENCE [LARGE SCALE GENOMIC DNA]</scope>
    <source>
        <strain evidence="12">FT93W</strain>
    </source>
</reference>
<evidence type="ECO:0000256" key="7">
    <source>
        <dbReference type="ARBA" id="ARBA00023136"/>
    </source>
</evidence>
<evidence type="ECO:0000313" key="12">
    <source>
        <dbReference type="EMBL" id="MYN44241.1"/>
    </source>
</evidence>
<sequence length="284" mass="29767">MLSFSSADINLWVAGLLWPLTRILALLASAPLFGNSAVPASVKVSLGTLLAMVIAPVVPPQPAADPLSLAGLLIVVQEMLIGLAMGFSIRIVFAAVEMAGEISSLTMGLGFATFFDPNTQGRSSAISQFLALVATMLFLAVNAHLVLLSALVESFYSLPVSASPVYGGGFKQLADWGGRIFSTGVQLSLPIVAALLITNVALGILTRAAPQLNLFGIGFPITLGVGLLVVAMTLPYLATPVQNWFLDGIERARLMPRTWSQRQNNAPPAPPVQGRRPAGLSVVP</sequence>
<keyword evidence="12" id="KW-0969">Cilium</keyword>
<evidence type="ECO:0000256" key="6">
    <source>
        <dbReference type="ARBA" id="ARBA00022989"/>
    </source>
</evidence>
<keyword evidence="6 10" id="KW-1133">Transmembrane helix</keyword>
<keyword evidence="13" id="KW-1185">Reference proteome</keyword>
<feature type="transmembrane region" description="Helical" evidence="10">
    <location>
        <begin position="212"/>
        <end position="238"/>
    </location>
</feature>
<comment type="function">
    <text evidence="1 10">Role in flagellar biosynthesis.</text>
</comment>
<keyword evidence="12" id="KW-0282">Flagellum</keyword>
<dbReference type="PRINTS" id="PR00953">
    <property type="entry name" value="TYPE3IMRPROT"/>
</dbReference>
<evidence type="ECO:0000256" key="4">
    <source>
        <dbReference type="ARBA" id="ARBA00022475"/>
    </source>
</evidence>
<feature type="transmembrane region" description="Helical" evidence="10">
    <location>
        <begin position="70"/>
        <end position="93"/>
    </location>
</feature>
<dbReference type="GO" id="GO:0005886">
    <property type="term" value="C:plasma membrane"/>
    <property type="evidence" value="ECO:0007669"/>
    <property type="project" value="UniProtKB-SubCell"/>
</dbReference>
<protein>
    <recommendedName>
        <fullName evidence="3 9">Flagellar biosynthetic protein FliR</fullName>
    </recommendedName>
</protein>
<evidence type="ECO:0000313" key="13">
    <source>
        <dbReference type="Proteomes" id="UP000444316"/>
    </source>
</evidence>
<evidence type="ECO:0000256" key="11">
    <source>
        <dbReference type="SAM" id="MobiDB-lite"/>
    </source>
</evidence>
<dbReference type="PANTHER" id="PTHR30065:SF8">
    <property type="entry name" value="FLAGELLAR BIOSYNTHETIC PROTEIN FLIR"/>
    <property type="match status" value="1"/>
</dbReference>
<dbReference type="EMBL" id="WWCL01000001">
    <property type="protein sequence ID" value="MYN44241.1"/>
    <property type="molecule type" value="Genomic_DNA"/>
</dbReference>
<dbReference type="Proteomes" id="UP000444316">
    <property type="component" value="Unassembled WGS sequence"/>
</dbReference>
<evidence type="ECO:0000256" key="9">
    <source>
        <dbReference type="NCBIfam" id="TIGR01400"/>
    </source>
</evidence>
<gene>
    <name evidence="12" type="primary">fliR</name>
    <name evidence="12" type="ORF">GTP23_04050</name>
</gene>
<keyword evidence="12" id="KW-0966">Cell projection</keyword>
<dbReference type="InterPro" id="IPR006303">
    <property type="entry name" value="FliR"/>
</dbReference>
<accession>A0A845HXI8</accession>
<organism evidence="12 13">
    <name type="scientific">Duganella fentianensis</name>
    <dbReference type="NCBI Taxonomy" id="2692177"/>
    <lineage>
        <taxon>Bacteria</taxon>
        <taxon>Pseudomonadati</taxon>
        <taxon>Pseudomonadota</taxon>
        <taxon>Betaproteobacteria</taxon>
        <taxon>Burkholderiales</taxon>
        <taxon>Oxalobacteraceae</taxon>
        <taxon>Telluria group</taxon>
        <taxon>Duganella</taxon>
    </lineage>
</organism>
<evidence type="ECO:0000256" key="2">
    <source>
        <dbReference type="ARBA" id="ARBA00009772"/>
    </source>
</evidence>
<evidence type="ECO:0000256" key="3">
    <source>
        <dbReference type="ARBA" id="ARBA00021717"/>
    </source>
</evidence>
<feature type="transmembrane region" description="Helical" evidence="10">
    <location>
        <begin position="129"/>
        <end position="152"/>
    </location>
</feature>
<feature type="transmembrane region" description="Helical" evidence="10">
    <location>
        <begin position="187"/>
        <end position="205"/>
    </location>
</feature>
<evidence type="ECO:0000256" key="5">
    <source>
        <dbReference type="ARBA" id="ARBA00022692"/>
    </source>
</evidence>
<keyword evidence="4 10" id="KW-1003">Cell membrane</keyword>
<comment type="subcellular location">
    <subcellularLocation>
        <location evidence="10">Cell membrane</location>
        <topology evidence="10">Multi-pass membrane protein</topology>
    </subcellularLocation>
    <subcellularLocation>
        <location evidence="10">Bacterial flagellum basal body</location>
    </subcellularLocation>
</comment>
<feature type="transmembrane region" description="Helical" evidence="10">
    <location>
        <begin position="12"/>
        <end position="33"/>
    </location>
</feature>
<dbReference type="InterPro" id="IPR002010">
    <property type="entry name" value="T3SS_IM_R"/>
</dbReference>
<dbReference type="PANTHER" id="PTHR30065">
    <property type="entry name" value="FLAGELLAR BIOSYNTHETIC PROTEIN FLIR"/>
    <property type="match status" value="1"/>
</dbReference>
<evidence type="ECO:0000256" key="8">
    <source>
        <dbReference type="ARBA" id="ARBA00023143"/>
    </source>
</evidence>
<dbReference type="AlphaFoldDB" id="A0A845HXI8"/>
<dbReference type="RefSeq" id="WP_161033965.1">
    <property type="nucleotide sequence ID" value="NZ_WWCL01000001.1"/>
</dbReference>
<comment type="caution">
    <text evidence="12">The sequence shown here is derived from an EMBL/GenBank/DDBJ whole genome shotgun (WGS) entry which is preliminary data.</text>
</comment>
<proteinExistence type="inferred from homology"/>
<feature type="transmembrane region" description="Helical" evidence="10">
    <location>
        <begin position="40"/>
        <end position="58"/>
    </location>
</feature>
<keyword evidence="5 10" id="KW-0812">Transmembrane</keyword>